<evidence type="ECO:0000313" key="1">
    <source>
        <dbReference type="EMBL" id="CAB4828154.1"/>
    </source>
</evidence>
<name>A0A6J7A5Y1_9ZZZZ</name>
<gene>
    <name evidence="1" type="ORF">UFOPK3046_02167</name>
</gene>
<sequence length="63" mass="5983">MSPKALAVESPATTTLSGVAAVGTRTGGSVVVVTAVSGAGFLVSGNSKSAFFCSTPSCCAAQS</sequence>
<accession>A0A6J7A5Y1</accession>
<dbReference type="EMBL" id="CAFAAQ010000315">
    <property type="protein sequence ID" value="CAB4828154.1"/>
    <property type="molecule type" value="Genomic_DNA"/>
</dbReference>
<dbReference type="AlphaFoldDB" id="A0A6J7A5Y1"/>
<proteinExistence type="predicted"/>
<organism evidence="1">
    <name type="scientific">freshwater metagenome</name>
    <dbReference type="NCBI Taxonomy" id="449393"/>
    <lineage>
        <taxon>unclassified sequences</taxon>
        <taxon>metagenomes</taxon>
        <taxon>ecological metagenomes</taxon>
    </lineage>
</organism>
<reference evidence="1" key="1">
    <citation type="submission" date="2020-05" db="EMBL/GenBank/DDBJ databases">
        <authorList>
            <person name="Chiriac C."/>
            <person name="Salcher M."/>
            <person name="Ghai R."/>
            <person name="Kavagutti S V."/>
        </authorList>
    </citation>
    <scope>NUCLEOTIDE SEQUENCE</scope>
</reference>
<protein>
    <submittedName>
        <fullName evidence="1">Unannotated protein</fullName>
    </submittedName>
</protein>